<reference evidence="3" key="1">
    <citation type="submission" date="2025-08" db="UniProtKB">
        <authorList>
            <consortium name="RefSeq"/>
        </authorList>
    </citation>
    <scope>IDENTIFICATION</scope>
    <source>
        <tissue evidence="3">Meat</tissue>
    </source>
</reference>
<keyword evidence="2" id="KW-1185">Reference proteome</keyword>
<accession>A0A341BS57</accession>
<dbReference type="KEGG" id="nasi:112402709"/>
<dbReference type="AlphaFoldDB" id="A0A341BS57"/>
<dbReference type="GeneID" id="112402709"/>
<name>A0A341BS57_NEOAA</name>
<proteinExistence type="predicted"/>
<evidence type="ECO:0000256" key="1">
    <source>
        <dbReference type="SAM" id="MobiDB-lite"/>
    </source>
</evidence>
<protein>
    <submittedName>
        <fullName evidence="3">Uncharacterized protein LOC112402709</fullName>
    </submittedName>
</protein>
<gene>
    <name evidence="3" type="primary">LOC112402709</name>
</gene>
<evidence type="ECO:0000313" key="3">
    <source>
        <dbReference type="RefSeq" id="XP_024605551.1"/>
    </source>
</evidence>
<sequence>MPGKGCSTQRPVGRDLLVGEARLSLCRMGLEPRDPSRSKLVALPELGCGQHTQARETAAPRAPSGLLVGGFSSARREDWTSPLHLPPLWSHGCDPAPLCWELGPQGLATTAYQDPGHPYRAQLGGPFSQNSKLVPSTCNSSLRDGTISHRKHSSVWRSPRDTASESSNSVVLVFPSPTPNSPACGGSSCWGSLAHQCHPPTGRQLLQGQPAPHPEEEGTRGKTPRLPFLKMFLSLSERWLYSLINQSSNLKCLRHYAGASWDLEVSDEHHSTEKQFKFSL</sequence>
<feature type="region of interest" description="Disordered" evidence="1">
    <location>
        <begin position="200"/>
        <end position="223"/>
    </location>
</feature>
<evidence type="ECO:0000313" key="2">
    <source>
        <dbReference type="Proteomes" id="UP000252040"/>
    </source>
</evidence>
<dbReference type="Proteomes" id="UP000252040">
    <property type="component" value="Unplaced"/>
</dbReference>
<dbReference type="RefSeq" id="XP_024605551.1">
    <property type="nucleotide sequence ID" value="XM_024749783.1"/>
</dbReference>
<organism evidence="2 3">
    <name type="scientific">Neophocaena asiaeorientalis asiaeorientalis</name>
    <name type="common">Yangtze finless porpoise</name>
    <name type="synonym">Neophocaena phocaenoides subsp. asiaeorientalis</name>
    <dbReference type="NCBI Taxonomy" id="1706337"/>
    <lineage>
        <taxon>Eukaryota</taxon>
        <taxon>Metazoa</taxon>
        <taxon>Chordata</taxon>
        <taxon>Craniata</taxon>
        <taxon>Vertebrata</taxon>
        <taxon>Euteleostomi</taxon>
        <taxon>Mammalia</taxon>
        <taxon>Eutheria</taxon>
        <taxon>Laurasiatheria</taxon>
        <taxon>Artiodactyla</taxon>
        <taxon>Whippomorpha</taxon>
        <taxon>Cetacea</taxon>
        <taxon>Odontoceti</taxon>
        <taxon>Phocoenidae</taxon>
        <taxon>Neophocaena</taxon>
    </lineage>
</organism>
<dbReference type="InParanoid" id="A0A341BS57"/>